<feature type="domain" description="G5" evidence="4">
    <location>
        <begin position="204"/>
        <end position="284"/>
    </location>
</feature>
<dbReference type="PROSITE" id="PS51109">
    <property type="entry name" value="G5"/>
    <property type="match status" value="1"/>
</dbReference>
<feature type="region of interest" description="Disordered" evidence="2">
    <location>
        <begin position="266"/>
        <end position="386"/>
    </location>
</feature>
<evidence type="ECO:0000256" key="1">
    <source>
        <dbReference type="ARBA" id="ARBA00022729"/>
    </source>
</evidence>
<protein>
    <submittedName>
        <fullName evidence="5">DUF348 domain-containing protein</fullName>
    </submittedName>
</protein>
<dbReference type="Pfam" id="PF07501">
    <property type="entry name" value="G5"/>
    <property type="match status" value="1"/>
</dbReference>
<keyword evidence="3" id="KW-1133">Transmembrane helix</keyword>
<sequence length="490" mass="53907">MALRWTPKRFIMHRRWRIIITAIISLMILLTSFFVGVYKSVALTVNGKTTHVRTFAISVNGLLAQENIPIKTHDFVSSRAGARLINNDSVIVRSAYEASITIDGHEVPFWTYATSADQLLKLFKQNEANAVKVTVNISNIYNKLTGGFVINSDGPVTVIADGQTTTMPDGKLTAASILDARGINLGQHDRVSVEQSGSDTILRVVRISYSDSTRDVEIPYTSLTINDDTMDEGTTTIVQQGANGSKTQYLRNTIADGVVESSEITKEIVTRDPQDEIIHVGTKKKADDSDASSHSSDTDNSAPSNDSQSQSSQQDQTQSQSQSQAQSQNQSQSNDQAQAQEKAKAEAAEKAKRDEEARKAADEAAQRAREQAAQQQQAQQQAQSGLWHPTVAQAKAYAQAAAAQYGWTGSNWSALEWLWNRESSWRWNAENRSSGAYGIPQSLPGSKMAAYGANWRDDAAIQINWGLNYIKNRYGSPLKAQEHSKNTGWY</sequence>
<dbReference type="InterPro" id="IPR023346">
    <property type="entry name" value="Lysozyme-like_dom_sf"/>
</dbReference>
<feature type="transmembrane region" description="Helical" evidence="3">
    <location>
        <begin position="18"/>
        <end position="38"/>
    </location>
</feature>
<evidence type="ECO:0000256" key="3">
    <source>
        <dbReference type="SAM" id="Phobius"/>
    </source>
</evidence>
<keyword evidence="1" id="KW-0732">Signal</keyword>
<feature type="compositionally biased region" description="Basic and acidic residues" evidence="2">
    <location>
        <begin position="266"/>
        <end position="288"/>
    </location>
</feature>
<name>A0A4R0QS88_9BIFI</name>
<feature type="compositionally biased region" description="Low complexity" evidence="2">
    <location>
        <begin position="292"/>
        <end position="340"/>
    </location>
</feature>
<dbReference type="InterPro" id="IPR007137">
    <property type="entry name" value="DUF348"/>
</dbReference>
<comment type="caution">
    <text evidence="5">The sequence shown here is derived from an EMBL/GenBank/DDBJ whole genome shotgun (WGS) entry which is preliminary data.</text>
</comment>
<evidence type="ECO:0000256" key="2">
    <source>
        <dbReference type="SAM" id="MobiDB-lite"/>
    </source>
</evidence>
<dbReference type="InterPro" id="IPR011098">
    <property type="entry name" value="G5_dom"/>
</dbReference>
<feature type="compositionally biased region" description="Low complexity" evidence="2">
    <location>
        <begin position="371"/>
        <end position="383"/>
    </location>
</feature>
<dbReference type="Gene3D" id="1.10.530.10">
    <property type="match status" value="1"/>
</dbReference>
<gene>
    <name evidence="5" type="ORF">EJ419_04370</name>
</gene>
<proteinExistence type="predicted"/>
<dbReference type="Pfam" id="PF03990">
    <property type="entry name" value="DUF348"/>
    <property type="match status" value="3"/>
</dbReference>
<organism evidence="5 6">
    <name type="scientific">Alloscardovia theropitheci</name>
    <dbReference type="NCBI Taxonomy" id="2496842"/>
    <lineage>
        <taxon>Bacteria</taxon>
        <taxon>Bacillati</taxon>
        <taxon>Actinomycetota</taxon>
        <taxon>Actinomycetes</taxon>
        <taxon>Bifidobacteriales</taxon>
        <taxon>Bifidobacteriaceae</taxon>
        <taxon>Alloscardovia</taxon>
    </lineage>
</organism>
<dbReference type="SMART" id="SM01208">
    <property type="entry name" value="G5"/>
    <property type="match status" value="1"/>
</dbReference>
<dbReference type="Gene3D" id="2.20.230.10">
    <property type="entry name" value="Resuscitation-promoting factor rpfb"/>
    <property type="match status" value="1"/>
</dbReference>
<dbReference type="RefSeq" id="WP_131283972.1">
    <property type="nucleotide sequence ID" value="NZ_RXLP01000019.1"/>
</dbReference>
<dbReference type="AlphaFoldDB" id="A0A4R0QS88"/>
<dbReference type="OrthoDB" id="9766277at2"/>
<keyword evidence="3" id="KW-0472">Membrane</keyword>
<dbReference type="Proteomes" id="UP000291289">
    <property type="component" value="Unassembled WGS sequence"/>
</dbReference>
<dbReference type="SUPFAM" id="SSF53955">
    <property type="entry name" value="Lysozyme-like"/>
    <property type="match status" value="1"/>
</dbReference>
<reference evidence="5 6" key="1">
    <citation type="submission" date="2018-12" db="EMBL/GenBank/DDBJ databases">
        <title>Alloscrdovia theropitheci sp. nov: a novel taxon from the feces of the bleeding-herat monkey (Theropithecus geleda).</title>
        <authorList>
            <person name="Modesto M."/>
        </authorList>
    </citation>
    <scope>NUCLEOTIDE SEQUENCE [LARGE SCALE GENOMIC DNA]</scope>
    <source>
        <strain evidence="5 6">GLDI4/2</strain>
    </source>
</reference>
<keyword evidence="3" id="KW-0812">Transmembrane</keyword>
<dbReference type="EMBL" id="RXLP01000019">
    <property type="protein sequence ID" value="TCD54278.1"/>
    <property type="molecule type" value="Genomic_DNA"/>
</dbReference>
<evidence type="ECO:0000313" key="6">
    <source>
        <dbReference type="Proteomes" id="UP000291289"/>
    </source>
</evidence>
<evidence type="ECO:0000259" key="4">
    <source>
        <dbReference type="PROSITE" id="PS51109"/>
    </source>
</evidence>
<feature type="compositionally biased region" description="Basic and acidic residues" evidence="2">
    <location>
        <begin position="341"/>
        <end position="370"/>
    </location>
</feature>
<keyword evidence="6" id="KW-1185">Reference proteome</keyword>
<evidence type="ECO:0000313" key="5">
    <source>
        <dbReference type="EMBL" id="TCD54278.1"/>
    </source>
</evidence>
<accession>A0A4R0QS88</accession>